<evidence type="ECO:0000256" key="4">
    <source>
        <dbReference type="ARBA" id="ARBA00022692"/>
    </source>
</evidence>
<dbReference type="PANTHER" id="PTHR30203">
    <property type="entry name" value="OUTER MEMBRANE CATION EFFLUX PROTEIN"/>
    <property type="match status" value="1"/>
</dbReference>
<dbReference type="SUPFAM" id="SSF56954">
    <property type="entry name" value="Outer membrane efflux proteins (OEP)"/>
    <property type="match status" value="1"/>
</dbReference>
<dbReference type="OrthoDB" id="9770517at2"/>
<keyword evidence="8 9" id="KW-0449">Lipoprotein</keyword>
<dbReference type="InterPro" id="IPR010131">
    <property type="entry name" value="MdtP/NodT-like"/>
</dbReference>
<dbReference type="NCBIfam" id="TIGR01845">
    <property type="entry name" value="outer_NodT"/>
    <property type="match status" value="1"/>
</dbReference>
<proteinExistence type="inferred from homology"/>
<dbReference type="Gene3D" id="1.20.1600.10">
    <property type="entry name" value="Outer membrane efflux proteins (OEP)"/>
    <property type="match status" value="1"/>
</dbReference>
<comment type="similarity">
    <text evidence="2 9">Belongs to the outer membrane factor (OMF) (TC 1.B.17) family.</text>
</comment>
<gene>
    <name evidence="10" type="ORF">GEV47_17080</name>
</gene>
<evidence type="ECO:0000256" key="5">
    <source>
        <dbReference type="ARBA" id="ARBA00022729"/>
    </source>
</evidence>
<protein>
    <submittedName>
        <fullName evidence="10">Efflux transporter outer membrane subunit</fullName>
    </submittedName>
</protein>
<comment type="subcellular location">
    <subcellularLocation>
        <location evidence="9">Cell membrane</location>
        <topology evidence="9">Lipid-anchor</topology>
    </subcellularLocation>
    <subcellularLocation>
        <location evidence="1">Membrane</location>
    </subcellularLocation>
</comment>
<evidence type="ECO:0000256" key="1">
    <source>
        <dbReference type="ARBA" id="ARBA00004370"/>
    </source>
</evidence>
<keyword evidence="3 9" id="KW-1134">Transmembrane beta strand</keyword>
<evidence type="ECO:0000256" key="2">
    <source>
        <dbReference type="ARBA" id="ARBA00007613"/>
    </source>
</evidence>
<evidence type="ECO:0000256" key="8">
    <source>
        <dbReference type="ARBA" id="ARBA00023288"/>
    </source>
</evidence>
<dbReference type="PANTHER" id="PTHR30203:SF20">
    <property type="entry name" value="MULTIDRUG RESISTANCE OUTER MEMBRANE PROTEIN MDTP-RELATED"/>
    <property type="match status" value="1"/>
</dbReference>
<keyword evidence="11" id="KW-1185">Reference proteome</keyword>
<dbReference type="Gene3D" id="2.20.200.10">
    <property type="entry name" value="Outer membrane efflux proteins (OEP)"/>
    <property type="match status" value="1"/>
</dbReference>
<name>A0A843YYW5_9BURK</name>
<dbReference type="Proteomes" id="UP000451565">
    <property type="component" value="Unassembled WGS sequence"/>
</dbReference>
<comment type="caution">
    <text evidence="10">The sequence shown here is derived from an EMBL/GenBank/DDBJ whole genome shotgun (WGS) entry which is preliminary data.</text>
</comment>
<keyword evidence="4 9" id="KW-0812">Transmembrane</keyword>
<reference evidence="10 11" key="1">
    <citation type="submission" date="2019-10" db="EMBL/GenBank/DDBJ databases">
        <title>Glaciimonas soli sp. nov., a psychrophilic bacterium isolated from the forest soil of a high elevation mountain in Taiwan.</title>
        <authorList>
            <person name="Wang L.-T."/>
            <person name="Shieh W.Y."/>
        </authorList>
    </citation>
    <scope>NUCLEOTIDE SEQUENCE [LARGE SCALE GENOMIC DNA]</scope>
    <source>
        <strain evidence="10 11">GS1</strain>
    </source>
</reference>
<dbReference type="GO" id="GO:0015562">
    <property type="term" value="F:efflux transmembrane transporter activity"/>
    <property type="evidence" value="ECO:0007669"/>
    <property type="project" value="InterPro"/>
</dbReference>
<evidence type="ECO:0000313" key="10">
    <source>
        <dbReference type="EMBL" id="MQR02392.1"/>
    </source>
</evidence>
<accession>A0A843YYW5</accession>
<dbReference type="AlphaFoldDB" id="A0A843YYW5"/>
<dbReference type="Pfam" id="PF02321">
    <property type="entry name" value="OEP"/>
    <property type="match status" value="2"/>
</dbReference>
<evidence type="ECO:0000313" key="11">
    <source>
        <dbReference type="Proteomes" id="UP000451565"/>
    </source>
</evidence>
<evidence type="ECO:0000256" key="9">
    <source>
        <dbReference type="RuleBase" id="RU362097"/>
    </source>
</evidence>
<sequence length="523" mass="55645">MRLQQRFSMQVFPSATHHRVSVSRLTVERAGALICALILGGCASFSGINPQSTMSDGHSIDGRALESSAAMKAARIDAVWPTATWWQAYRDPQLDHLISEAIANSPTLKVAQARIRQATAMTDIAKSATLPKVGAEASVTRELFTSDGLYPPPLGGTYNTSNGAYIRASYDLDLWDKDRNTLEAALDTVHVGSAEARAAQLSLESTIVNAYLQLATQYVMRDLATAALEQQQAIASIAHRRLKAGIGTNLEVSQAETNLPSARSTIEKVDESIALLRNQLATLTGQGPSAGDAIKRPSLAVKIAATGQNTSLPISLPSNIPAELIGRRPDVIAQRWRVEALGKQIDVAKAAFYPNINLSAFIGFESIGLSQFINSVSAVRGAGPAISLPIFDGGRLRANLSSQTAQLDAAIEGYNGALLQALQSVADQCVKLKSLQLQREQSEQALGLAQKTFDLAQRGFKAGLTPYLDVIHAQITLLQEQQHVAQARAAYLAAWAQLMQALGGGLGDDLPTVASAAIAKPAP</sequence>
<dbReference type="EMBL" id="WINI01000009">
    <property type="protein sequence ID" value="MQR02392.1"/>
    <property type="molecule type" value="Genomic_DNA"/>
</dbReference>
<evidence type="ECO:0000256" key="3">
    <source>
        <dbReference type="ARBA" id="ARBA00022452"/>
    </source>
</evidence>
<keyword evidence="7 9" id="KW-0564">Palmitate</keyword>
<evidence type="ECO:0000256" key="6">
    <source>
        <dbReference type="ARBA" id="ARBA00023136"/>
    </source>
</evidence>
<dbReference type="InterPro" id="IPR003423">
    <property type="entry name" value="OMP_efflux"/>
</dbReference>
<keyword evidence="5" id="KW-0732">Signal</keyword>
<dbReference type="GO" id="GO:0005886">
    <property type="term" value="C:plasma membrane"/>
    <property type="evidence" value="ECO:0007669"/>
    <property type="project" value="UniProtKB-SubCell"/>
</dbReference>
<evidence type="ECO:0000256" key="7">
    <source>
        <dbReference type="ARBA" id="ARBA00023139"/>
    </source>
</evidence>
<organism evidence="10 11">
    <name type="scientific">Glaciimonas soli</name>
    <dbReference type="NCBI Taxonomy" id="2590999"/>
    <lineage>
        <taxon>Bacteria</taxon>
        <taxon>Pseudomonadati</taxon>
        <taxon>Pseudomonadota</taxon>
        <taxon>Betaproteobacteria</taxon>
        <taxon>Burkholderiales</taxon>
        <taxon>Oxalobacteraceae</taxon>
        <taxon>Glaciimonas</taxon>
    </lineage>
</organism>
<keyword evidence="6 9" id="KW-0472">Membrane</keyword>